<dbReference type="AlphaFoldDB" id="A0ABD2PCH6"/>
<accession>A0ABD2PCH6</accession>
<comment type="catalytic activity">
    <reaction evidence="1">
        <text>Hydrolysis of terminal, non-reducing (1-&gt;4)-linked alpha-D-glucose residues with release of alpha-D-glucose.</text>
        <dbReference type="EC" id="3.2.1.20"/>
    </reaction>
</comment>
<protein>
    <recommendedName>
        <fullName evidence="2">alpha-glucosidase</fullName>
        <ecNumber evidence="2">3.2.1.20</ecNumber>
    </recommendedName>
</protein>
<keyword evidence="5" id="KW-1185">Reference proteome</keyword>
<dbReference type="InterPro" id="IPR045857">
    <property type="entry name" value="O16G_dom_2"/>
</dbReference>
<dbReference type="Gene3D" id="3.20.20.80">
    <property type="entry name" value="Glycosidases"/>
    <property type="match status" value="1"/>
</dbReference>
<proteinExistence type="predicted"/>
<dbReference type="EMBL" id="JABFTP020000185">
    <property type="protein sequence ID" value="KAL3288519.1"/>
    <property type="molecule type" value="Genomic_DNA"/>
</dbReference>
<evidence type="ECO:0000313" key="4">
    <source>
        <dbReference type="EMBL" id="KAL3288519.1"/>
    </source>
</evidence>
<evidence type="ECO:0000256" key="2">
    <source>
        <dbReference type="ARBA" id="ARBA00012741"/>
    </source>
</evidence>
<dbReference type="EC" id="3.2.1.20" evidence="2"/>
<reference evidence="4 5" key="1">
    <citation type="journal article" date="2021" name="BMC Biol.">
        <title>Horizontally acquired antibacterial genes associated with adaptive radiation of ladybird beetles.</title>
        <authorList>
            <person name="Li H.S."/>
            <person name="Tang X.F."/>
            <person name="Huang Y.H."/>
            <person name="Xu Z.Y."/>
            <person name="Chen M.L."/>
            <person name="Du X.Y."/>
            <person name="Qiu B.Y."/>
            <person name="Chen P.T."/>
            <person name="Zhang W."/>
            <person name="Slipinski A."/>
            <person name="Escalona H.E."/>
            <person name="Waterhouse R.M."/>
            <person name="Zwick A."/>
            <person name="Pang H."/>
        </authorList>
    </citation>
    <scope>NUCLEOTIDE SEQUENCE [LARGE SCALE GENOMIC DNA]</scope>
    <source>
        <strain evidence="4">SYSU2018</strain>
    </source>
</reference>
<evidence type="ECO:0000256" key="1">
    <source>
        <dbReference type="ARBA" id="ARBA00001657"/>
    </source>
</evidence>
<sequence>MLEKLKEIGVKGFIVEWPEDSYAEISDTHNVISLLKKSKEIDVPVIIDVEASMSNIWFEQSENKNGFEDYYIWTASDRVNASGVPEPPNNWISRKNESSWKFSTIRKEFYYAPEGWPQLNFRNENVTQEFVKVLRKFAEKGAKGFRIRDAHILLVDPHFEDQLPDNSQEAKEKGYFLTDYGFYVHSKTENLLELGPLLNDWRKVVKNLTDNGPFMVKNVVNKVESYKVNGSLVIDLPSQSNVFSKPSFEAEKIVNSLEYIFKIHRFEWPLWTYKPASLPSDVLDSIIYLLPGVPLTEGDIEVNKELAKIRDSPPIMRGEIEYKAVANKTVFAFTRLAPGSPGVLVAVNPSDETAIVNFEQDIDKISREVTIQFLSKNFNETDYSGGLKKEANKISISPKSSIVLSYTAKKEEAE</sequence>
<dbReference type="Proteomes" id="UP001516400">
    <property type="component" value="Unassembled WGS sequence"/>
</dbReference>
<dbReference type="SUPFAM" id="SSF51445">
    <property type="entry name" value="(Trans)glycosidases"/>
    <property type="match status" value="1"/>
</dbReference>
<dbReference type="GO" id="GO:0004558">
    <property type="term" value="F:alpha-1,4-glucosidase activity"/>
    <property type="evidence" value="ECO:0007669"/>
    <property type="project" value="UniProtKB-EC"/>
</dbReference>
<dbReference type="Pfam" id="PF00128">
    <property type="entry name" value="Alpha-amylase"/>
    <property type="match status" value="1"/>
</dbReference>
<dbReference type="PANTHER" id="PTHR46673:SF1">
    <property type="entry name" value="4F2 CELL-SURFACE ANTIGEN HEAVY CHAIN"/>
    <property type="match status" value="1"/>
</dbReference>
<dbReference type="InterPro" id="IPR006047">
    <property type="entry name" value="GH13_cat_dom"/>
</dbReference>
<dbReference type="InterPro" id="IPR013780">
    <property type="entry name" value="Glyco_hydro_b"/>
</dbReference>
<comment type="caution">
    <text evidence="4">The sequence shown here is derived from an EMBL/GenBank/DDBJ whole genome shotgun (WGS) entry which is preliminary data.</text>
</comment>
<dbReference type="PANTHER" id="PTHR46673">
    <property type="entry name" value="4F2 CELL-SURFACE ANTIGEN HEAVY CHAIN"/>
    <property type="match status" value="1"/>
</dbReference>
<organism evidence="4 5">
    <name type="scientific">Cryptolaemus montrouzieri</name>
    <dbReference type="NCBI Taxonomy" id="559131"/>
    <lineage>
        <taxon>Eukaryota</taxon>
        <taxon>Metazoa</taxon>
        <taxon>Ecdysozoa</taxon>
        <taxon>Arthropoda</taxon>
        <taxon>Hexapoda</taxon>
        <taxon>Insecta</taxon>
        <taxon>Pterygota</taxon>
        <taxon>Neoptera</taxon>
        <taxon>Endopterygota</taxon>
        <taxon>Coleoptera</taxon>
        <taxon>Polyphaga</taxon>
        <taxon>Cucujiformia</taxon>
        <taxon>Coccinelloidea</taxon>
        <taxon>Coccinellidae</taxon>
        <taxon>Scymninae</taxon>
        <taxon>Scymnini</taxon>
        <taxon>Cryptolaemus</taxon>
    </lineage>
</organism>
<name>A0ABD2PCH6_9CUCU</name>
<evidence type="ECO:0000259" key="3">
    <source>
        <dbReference type="Pfam" id="PF00128"/>
    </source>
</evidence>
<dbReference type="InterPro" id="IPR017853">
    <property type="entry name" value="GH"/>
</dbReference>
<feature type="domain" description="Glycosyl hydrolase family 13 catalytic" evidence="3">
    <location>
        <begin position="29"/>
        <end position="221"/>
    </location>
</feature>
<evidence type="ECO:0000313" key="5">
    <source>
        <dbReference type="Proteomes" id="UP001516400"/>
    </source>
</evidence>
<dbReference type="Gene3D" id="2.60.40.1180">
    <property type="entry name" value="Golgi alpha-mannosidase II"/>
    <property type="match status" value="1"/>
</dbReference>
<dbReference type="Gene3D" id="3.90.400.10">
    <property type="entry name" value="Oligo-1,6-glucosidase, Domain 2"/>
    <property type="match status" value="1"/>
</dbReference>
<gene>
    <name evidence="4" type="ORF">HHI36_002960</name>
</gene>
<dbReference type="InterPro" id="IPR042280">
    <property type="entry name" value="SLC3A2"/>
</dbReference>